<dbReference type="AlphaFoldDB" id="A0A1I6K1Q1"/>
<reference evidence="3" key="1">
    <citation type="submission" date="2016-10" db="EMBL/GenBank/DDBJ databases">
        <authorList>
            <person name="Varghese N."/>
            <person name="Submissions S."/>
        </authorList>
    </citation>
    <scope>NUCLEOTIDE SEQUENCE [LARGE SCALE GENOMIC DNA]</scope>
    <source>
        <strain evidence="3">DSM 19891</strain>
    </source>
</reference>
<accession>A0A1I6K1Q1</accession>
<evidence type="ECO:0000256" key="1">
    <source>
        <dbReference type="SAM" id="Phobius"/>
    </source>
</evidence>
<evidence type="ECO:0000313" key="3">
    <source>
        <dbReference type="Proteomes" id="UP000199462"/>
    </source>
</evidence>
<dbReference type="EMBL" id="FOYX01000003">
    <property type="protein sequence ID" value="SFR85104.1"/>
    <property type="molecule type" value="Genomic_DNA"/>
</dbReference>
<keyword evidence="1" id="KW-0472">Membrane</keyword>
<keyword evidence="3" id="KW-1185">Reference proteome</keyword>
<evidence type="ECO:0000313" key="2">
    <source>
        <dbReference type="EMBL" id="SFR85104.1"/>
    </source>
</evidence>
<organism evidence="2 3">
    <name type="scientific">Maribacter stanieri</name>
    <dbReference type="NCBI Taxonomy" id="440514"/>
    <lineage>
        <taxon>Bacteria</taxon>
        <taxon>Pseudomonadati</taxon>
        <taxon>Bacteroidota</taxon>
        <taxon>Flavobacteriia</taxon>
        <taxon>Flavobacteriales</taxon>
        <taxon>Flavobacteriaceae</taxon>
        <taxon>Maribacter</taxon>
    </lineage>
</organism>
<keyword evidence="1" id="KW-1133">Transmembrane helix</keyword>
<gene>
    <name evidence="2" type="ORF">SAMN04488010_3373</name>
</gene>
<keyword evidence="1" id="KW-0812">Transmembrane</keyword>
<feature type="transmembrane region" description="Helical" evidence="1">
    <location>
        <begin position="25"/>
        <end position="43"/>
    </location>
</feature>
<dbReference type="Proteomes" id="UP000199462">
    <property type="component" value="Unassembled WGS sequence"/>
</dbReference>
<protein>
    <submittedName>
        <fullName evidence="2">Uncharacterized protein</fullName>
    </submittedName>
</protein>
<sequence>MNTKVPRNWGFNYLYTNHNTIEKEIASTISTLFNILLFFIYLVSIKTTNKPVNPSNIRADKEITSHPL</sequence>
<dbReference type="STRING" id="440514.SAMN04488010_3373"/>
<name>A0A1I6K1Q1_9FLAO</name>
<proteinExistence type="predicted"/>